<keyword evidence="1" id="KW-1133">Transmembrane helix</keyword>
<sequence length="166" mass="19582">MYHRIWSVVNVLLIIGSIIYIWLFRPHDNTLIVISQFLAQIAMILFIFNVNMYFIFLIIRKTNKREVKIRLATFSRYFMKWHIKISISSTILIVGHVLINLVKIGPVIGYENIKMLMGYTSFVFLLVTLFAGYLRHKKATGFRKKFHRITAMIFTVLFLIHMLAPI</sequence>
<dbReference type="OrthoDB" id="2871924at2"/>
<name>A0A0U1NYQ4_9BACI</name>
<dbReference type="EMBL" id="CVRB01000003">
    <property type="protein sequence ID" value="CRK83117.1"/>
    <property type="molecule type" value="Genomic_DNA"/>
</dbReference>
<feature type="transmembrane region" description="Helical" evidence="1">
    <location>
        <begin position="7"/>
        <end position="25"/>
    </location>
</feature>
<gene>
    <name evidence="2" type="ORF">BN000_03075</name>
</gene>
<keyword evidence="1" id="KW-0472">Membrane</keyword>
<protein>
    <recommendedName>
        <fullName evidence="4">Ferric oxidoreductase domain-containing protein</fullName>
    </recommendedName>
</protein>
<keyword evidence="1" id="KW-0812">Transmembrane</keyword>
<proteinExistence type="predicted"/>
<evidence type="ECO:0000313" key="3">
    <source>
        <dbReference type="Proteomes" id="UP000199087"/>
    </source>
</evidence>
<reference evidence="3" key="1">
    <citation type="submission" date="2015-05" db="EMBL/GenBank/DDBJ databases">
        <authorList>
            <person name="Urmite Genomes"/>
        </authorList>
    </citation>
    <scope>NUCLEOTIDE SEQUENCE [LARGE SCALE GENOMIC DNA]</scope>
    <source>
        <strain evidence="3">LF1</strain>
    </source>
</reference>
<dbReference type="AlphaFoldDB" id="A0A0U1NYQ4"/>
<feature type="transmembrane region" description="Helical" evidence="1">
    <location>
        <begin position="81"/>
        <end position="104"/>
    </location>
</feature>
<keyword evidence="3" id="KW-1185">Reference proteome</keyword>
<dbReference type="RefSeq" id="WP_090635402.1">
    <property type="nucleotide sequence ID" value="NZ_CVRB01000003.1"/>
</dbReference>
<evidence type="ECO:0008006" key="4">
    <source>
        <dbReference type="Google" id="ProtNLM"/>
    </source>
</evidence>
<organism evidence="2 3">
    <name type="scientific">Neobacillus massiliamazoniensis</name>
    <dbReference type="NCBI Taxonomy" id="1499688"/>
    <lineage>
        <taxon>Bacteria</taxon>
        <taxon>Bacillati</taxon>
        <taxon>Bacillota</taxon>
        <taxon>Bacilli</taxon>
        <taxon>Bacillales</taxon>
        <taxon>Bacillaceae</taxon>
        <taxon>Neobacillus</taxon>
    </lineage>
</organism>
<dbReference type="Proteomes" id="UP000199087">
    <property type="component" value="Unassembled WGS sequence"/>
</dbReference>
<feature type="transmembrane region" description="Helical" evidence="1">
    <location>
        <begin position="116"/>
        <end position="134"/>
    </location>
</feature>
<evidence type="ECO:0000256" key="1">
    <source>
        <dbReference type="SAM" id="Phobius"/>
    </source>
</evidence>
<feature type="transmembrane region" description="Helical" evidence="1">
    <location>
        <begin position="146"/>
        <end position="164"/>
    </location>
</feature>
<evidence type="ECO:0000313" key="2">
    <source>
        <dbReference type="EMBL" id="CRK83117.1"/>
    </source>
</evidence>
<feature type="transmembrane region" description="Helical" evidence="1">
    <location>
        <begin position="37"/>
        <end position="60"/>
    </location>
</feature>
<accession>A0A0U1NYQ4</accession>